<proteinExistence type="predicted"/>
<dbReference type="Proteomes" id="UP000518300">
    <property type="component" value="Unassembled WGS sequence"/>
</dbReference>
<sequence length="381" mass="42064">MRRTLLCLLVATAVWLPLLQLVFRPGTPRELAPALATRVRLLAFRDDSPERELLRRNNPEWDLMARTFTVLSFANLALAEPGRRADHLAVIDAVLARTLRDEQQGQEMFLLPYVHGTPFRDTYGRSLFVDGEVALMLAARQLVEPRDDLTPVLRARIDTLAAQLERAPLLFAESYPDEGWTFCNTLALAALRLSDAVDGRNHAPLLDRWVASARKHLVDARTGLLVSSFTYAGVPRDGPEGSSLWLAAHLLQVVDADFAREQYQRARRELIGEALGFAWAAEWPTAAARSVDIDSGPTIPLVNANAGSSGLALVGAAAFDDEPLLEALVTSLRFAAFPVTDDTGLRFAAGNPLADTVLLYSLVEGPLWRRAMEPRTREARR</sequence>
<dbReference type="AlphaFoldDB" id="A0A848LEA1"/>
<dbReference type="InterPro" id="IPR041411">
    <property type="entry name" value="Ldi"/>
</dbReference>
<feature type="domain" description="Linalool dehydratase/isomerase" evidence="1">
    <location>
        <begin position="160"/>
        <end position="348"/>
    </location>
</feature>
<comment type="caution">
    <text evidence="2">The sequence shown here is derived from an EMBL/GenBank/DDBJ whole genome shotgun (WGS) entry which is preliminary data.</text>
</comment>
<dbReference type="EMBL" id="JABBJJ010000032">
    <property type="protein sequence ID" value="NMO15133.1"/>
    <property type="molecule type" value="Genomic_DNA"/>
</dbReference>
<dbReference type="RefSeq" id="WP_169344428.1">
    <property type="nucleotide sequence ID" value="NZ_JABBJJ010000032.1"/>
</dbReference>
<evidence type="ECO:0000313" key="2">
    <source>
        <dbReference type="EMBL" id="NMO15133.1"/>
    </source>
</evidence>
<evidence type="ECO:0000313" key="3">
    <source>
        <dbReference type="Proteomes" id="UP000518300"/>
    </source>
</evidence>
<dbReference type="Pfam" id="PF18566">
    <property type="entry name" value="Ldi"/>
    <property type="match status" value="1"/>
</dbReference>
<gene>
    <name evidence="2" type="ORF">HG543_09725</name>
</gene>
<accession>A0A848LEA1</accession>
<protein>
    <recommendedName>
        <fullName evidence="1">Linalool dehydratase/isomerase domain-containing protein</fullName>
    </recommendedName>
</protein>
<reference evidence="2 3" key="1">
    <citation type="submission" date="2020-04" db="EMBL/GenBank/DDBJ databases">
        <title>Draft genome of Pyxidicoccus fallax type strain.</title>
        <authorList>
            <person name="Whitworth D.E."/>
        </authorList>
    </citation>
    <scope>NUCLEOTIDE SEQUENCE [LARGE SCALE GENOMIC DNA]</scope>
    <source>
        <strain evidence="2 3">DSM 14698</strain>
    </source>
</reference>
<organism evidence="2 3">
    <name type="scientific">Pyxidicoccus fallax</name>
    <dbReference type="NCBI Taxonomy" id="394095"/>
    <lineage>
        <taxon>Bacteria</taxon>
        <taxon>Pseudomonadati</taxon>
        <taxon>Myxococcota</taxon>
        <taxon>Myxococcia</taxon>
        <taxon>Myxococcales</taxon>
        <taxon>Cystobacterineae</taxon>
        <taxon>Myxococcaceae</taxon>
        <taxon>Pyxidicoccus</taxon>
    </lineage>
</organism>
<evidence type="ECO:0000259" key="1">
    <source>
        <dbReference type="Pfam" id="PF18566"/>
    </source>
</evidence>
<keyword evidence="3" id="KW-1185">Reference proteome</keyword>
<name>A0A848LEA1_9BACT</name>